<evidence type="ECO:0000256" key="2">
    <source>
        <dbReference type="ARBA" id="ARBA00023002"/>
    </source>
</evidence>
<evidence type="ECO:0000259" key="6">
    <source>
        <dbReference type="Pfam" id="PF02826"/>
    </source>
</evidence>
<gene>
    <name evidence="7" type="ORF">GCM10011316_27090</name>
</gene>
<feature type="domain" description="D-isomer specific 2-hydroxyacid dehydrogenase NAD-binding" evidence="6">
    <location>
        <begin position="117"/>
        <end position="293"/>
    </location>
</feature>
<keyword evidence="2 4" id="KW-0560">Oxidoreductase</keyword>
<evidence type="ECO:0000313" key="8">
    <source>
        <dbReference type="Proteomes" id="UP000605148"/>
    </source>
</evidence>
<proteinExistence type="inferred from homology"/>
<accession>A0A916TNK5</accession>
<keyword evidence="3" id="KW-0520">NAD</keyword>
<comment type="caution">
    <text evidence="7">The sequence shown here is derived from an EMBL/GenBank/DDBJ whole genome shotgun (WGS) entry which is preliminary data.</text>
</comment>
<reference evidence="7" key="1">
    <citation type="journal article" date="2014" name="Int. J. Syst. Evol. Microbiol.">
        <title>Complete genome sequence of Corynebacterium casei LMG S-19264T (=DSM 44701T), isolated from a smear-ripened cheese.</title>
        <authorList>
            <consortium name="US DOE Joint Genome Institute (JGI-PGF)"/>
            <person name="Walter F."/>
            <person name="Albersmeier A."/>
            <person name="Kalinowski J."/>
            <person name="Ruckert C."/>
        </authorList>
    </citation>
    <scope>NUCLEOTIDE SEQUENCE</scope>
    <source>
        <strain evidence="7">CGMCC 1.12426</strain>
    </source>
</reference>
<name>A0A916TNK5_9HYPH</name>
<dbReference type="PANTHER" id="PTHR42789:SF1">
    <property type="entry name" value="D-ISOMER SPECIFIC 2-HYDROXYACID DEHYDROGENASE FAMILY PROTEIN (AFU_ORTHOLOGUE AFUA_6G10090)"/>
    <property type="match status" value="1"/>
</dbReference>
<dbReference type="InterPro" id="IPR006140">
    <property type="entry name" value="D-isomer_DH_NAD-bd"/>
</dbReference>
<protein>
    <submittedName>
        <fullName evidence="7">2-hydroxyacid dehydrogenase</fullName>
    </submittedName>
</protein>
<dbReference type="InterPro" id="IPR036291">
    <property type="entry name" value="NAD(P)-bd_dom_sf"/>
</dbReference>
<dbReference type="SUPFAM" id="SSF52283">
    <property type="entry name" value="Formate/glycerate dehydrogenase catalytic domain-like"/>
    <property type="match status" value="1"/>
</dbReference>
<comment type="similarity">
    <text evidence="1 4">Belongs to the D-isomer specific 2-hydroxyacid dehydrogenase family.</text>
</comment>
<dbReference type="InterPro" id="IPR006139">
    <property type="entry name" value="D-isomer_2_OHA_DH_cat_dom"/>
</dbReference>
<dbReference type="Gene3D" id="3.40.50.720">
    <property type="entry name" value="NAD(P)-binding Rossmann-like Domain"/>
    <property type="match status" value="2"/>
</dbReference>
<dbReference type="EMBL" id="BMFA01000008">
    <property type="protein sequence ID" value="GGB53662.1"/>
    <property type="molecule type" value="Genomic_DNA"/>
</dbReference>
<dbReference type="SUPFAM" id="SSF51735">
    <property type="entry name" value="NAD(P)-binding Rossmann-fold domains"/>
    <property type="match status" value="1"/>
</dbReference>
<dbReference type="GO" id="GO:0016616">
    <property type="term" value="F:oxidoreductase activity, acting on the CH-OH group of donors, NAD or NADP as acceptor"/>
    <property type="evidence" value="ECO:0007669"/>
    <property type="project" value="InterPro"/>
</dbReference>
<dbReference type="Pfam" id="PF00389">
    <property type="entry name" value="2-Hacid_dh"/>
    <property type="match status" value="1"/>
</dbReference>
<evidence type="ECO:0000256" key="1">
    <source>
        <dbReference type="ARBA" id="ARBA00005854"/>
    </source>
</evidence>
<feature type="domain" description="D-isomer specific 2-hydroxyacid dehydrogenase catalytic" evidence="5">
    <location>
        <begin position="43"/>
        <end position="320"/>
    </location>
</feature>
<dbReference type="GO" id="GO:0051287">
    <property type="term" value="F:NAD binding"/>
    <property type="evidence" value="ECO:0007669"/>
    <property type="project" value="InterPro"/>
</dbReference>
<dbReference type="Pfam" id="PF02826">
    <property type="entry name" value="2-Hacid_dh_C"/>
    <property type="match status" value="1"/>
</dbReference>
<evidence type="ECO:0000313" key="7">
    <source>
        <dbReference type="EMBL" id="GGB53662.1"/>
    </source>
</evidence>
<reference evidence="7" key="2">
    <citation type="submission" date="2020-09" db="EMBL/GenBank/DDBJ databases">
        <authorList>
            <person name="Sun Q."/>
            <person name="Zhou Y."/>
        </authorList>
    </citation>
    <scope>NUCLEOTIDE SEQUENCE</scope>
    <source>
        <strain evidence="7">CGMCC 1.12426</strain>
    </source>
</reference>
<dbReference type="InterPro" id="IPR050857">
    <property type="entry name" value="D-2-hydroxyacid_DH"/>
</dbReference>
<dbReference type="Proteomes" id="UP000605148">
    <property type="component" value="Unassembled WGS sequence"/>
</dbReference>
<evidence type="ECO:0000256" key="3">
    <source>
        <dbReference type="ARBA" id="ARBA00023027"/>
    </source>
</evidence>
<sequence>MDNTPLIFFDPFPRTEAMVFTADVAAGCRQLGRVVSHFGSRAPDDLVESVLPEVDIIVGQTAMPVERLDRAPHLKAILNVKANWEPNIDYAQAHRRGIHVLSAAPAMAPAVAEYCLGQAISLLRGLAAADTLFRGGHEAYGIGGNGKAKTLFGARVGLIGYGNLGRALVPLLRPFGCDLIAHDPWLSDRYLEIEGLRAAGLDDLLETSDVIFVLAGATSENEGFLDRARLERIAPDASVVLASRAEVVDFDAFLELAGNGRFRAAVDVFPQEPVPAESEVRATANVLFTAHLAGGLEASYARIRDMMMDDIRQILKGLPPLRMQKAEPRQAAMARSR</sequence>
<evidence type="ECO:0000256" key="4">
    <source>
        <dbReference type="RuleBase" id="RU003719"/>
    </source>
</evidence>
<organism evidence="7 8">
    <name type="scientific">Roseibium aquae</name>
    <dbReference type="NCBI Taxonomy" id="1323746"/>
    <lineage>
        <taxon>Bacteria</taxon>
        <taxon>Pseudomonadati</taxon>
        <taxon>Pseudomonadota</taxon>
        <taxon>Alphaproteobacteria</taxon>
        <taxon>Hyphomicrobiales</taxon>
        <taxon>Stappiaceae</taxon>
        <taxon>Roseibium</taxon>
    </lineage>
</organism>
<evidence type="ECO:0000259" key="5">
    <source>
        <dbReference type="Pfam" id="PF00389"/>
    </source>
</evidence>
<keyword evidence="8" id="KW-1185">Reference proteome</keyword>
<dbReference type="PANTHER" id="PTHR42789">
    <property type="entry name" value="D-ISOMER SPECIFIC 2-HYDROXYACID DEHYDROGENASE FAMILY PROTEIN (AFU_ORTHOLOGUE AFUA_6G10090)"/>
    <property type="match status" value="1"/>
</dbReference>
<dbReference type="AlphaFoldDB" id="A0A916TNK5"/>